<accession>A0A372LBJ0</accession>
<dbReference type="Proteomes" id="UP000264541">
    <property type="component" value="Unassembled WGS sequence"/>
</dbReference>
<protein>
    <submittedName>
        <fullName evidence="1">Uncharacterized protein</fullName>
    </submittedName>
</protein>
<dbReference type="AlphaFoldDB" id="A0A372LBJ0"/>
<gene>
    <name evidence="1" type="ORF">D0469_20115</name>
</gene>
<name>A0A372LBJ0_9BACI</name>
<evidence type="ECO:0000313" key="2">
    <source>
        <dbReference type="Proteomes" id="UP000264541"/>
    </source>
</evidence>
<keyword evidence="2" id="KW-1185">Reference proteome</keyword>
<organism evidence="1 2">
    <name type="scientific">Peribacillus saganii</name>
    <dbReference type="NCBI Taxonomy" id="2303992"/>
    <lineage>
        <taxon>Bacteria</taxon>
        <taxon>Bacillati</taxon>
        <taxon>Bacillota</taxon>
        <taxon>Bacilli</taxon>
        <taxon>Bacillales</taxon>
        <taxon>Bacillaceae</taxon>
        <taxon>Peribacillus</taxon>
    </lineage>
</organism>
<evidence type="ECO:0000313" key="1">
    <source>
        <dbReference type="EMBL" id="RFU63155.1"/>
    </source>
</evidence>
<proteinExistence type="predicted"/>
<dbReference type="EMBL" id="QVTE01000067">
    <property type="protein sequence ID" value="RFU63155.1"/>
    <property type="molecule type" value="Genomic_DNA"/>
</dbReference>
<sequence>MFKINDIIYGRAATLLRWFIHEIRKNFIEISTSSSFFFSGKLSTDTHDGLMLASPEDKECLGNDSPHETKRQLCKDMVILAFLPRVQGACPFLIYTTISSIWKASVFFLWIS</sequence>
<comment type="caution">
    <text evidence="1">The sequence shown here is derived from an EMBL/GenBank/DDBJ whole genome shotgun (WGS) entry which is preliminary data.</text>
</comment>
<reference evidence="1 2" key="1">
    <citation type="submission" date="2018-08" db="EMBL/GenBank/DDBJ databases">
        <title>Bacillus chawlae sp. nov., Bacillus glennii sp. nov., and Bacillus saganii sp. nov. Isolated from the Vehicle Assembly Building at Kennedy Space Center where the Viking Spacecraft were Assembled.</title>
        <authorList>
            <person name="Seuylemezian A."/>
            <person name="Vaishampayan P."/>
        </authorList>
    </citation>
    <scope>NUCLEOTIDE SEQUENCE [LARGE SCALE GENOMIC DNA]</scope>
    <source>
        <strain evidence="1 2">V47-23a</strain>
    </source>
</reference>